<keyword evidence="3" id="KW-1185">Reference proteome</keyword>
<sequence length="109" mass="12570">MIQSRINKYLFLQRRIFNPKKCTRSGLTHELKSDDLASSQMCNKSQSRGQCFPCPRSPGDRALCHNLPPALCQWIENLPILCFTPPIFVLSLIILYLSLFLSFRTRTHS</sequence>
<keyword evidence="1" id="KW-1133">Transmembrane helix</keyword>
<keyword evidence="1" id="KW-0812">Transmembrane</keyword>
<evidence type="ECO:0000313" key="2">
    <source>
        <dbReference type="EMBL" id="KAF8439976.1"/>
    </source>
</evidence>
<dbReference type="EMBL" id="WHUW01000013">
    <property type="protein sequence ID" value="KAF8439976.1"/>
    <property type="molecule type" value="Genomic_DNA"/>
</dbReference>
<evidence type="ECO:0000313" key="3">
    <source>
        <dbReference type="Proteomes" id="UP001194468"/>
    </source>
</evidence>
<proteinExistence type="predicted"/>
<organism evidence="2 3">
    <name type="scientific">Boletus edulis BED1</name>
    <dbReference type="NCBI Taxonomy" id="1328754"/>
    <lineage>
        <taxon>Eukaryota</taxon>
        <taxon>Fungi</taxon>
        <taxon>Dikarya</taxon>
        <taxon>Basidiomycota</taxon>
        <taxon>Agaricomycotina</taxon>
        <taxon>Agaricomycetes</taxon>
        <taxon>Agaricomycetidae</taxon>
        <taxon>Boletales</taxon>
        <taxon>Boletineae</taxon>
        <taxon>Boletaceae</taxon>
        <taxon>Boletoideae</taxon>
        <taxon>Boletus</taxon>
    </lineage>
</organism>
<accession>A0AAD4BUD4</accession>
<reference evidence="2" key="2">
    <citation type="journal article" date="2020" name="Nat. Commun.">
        <title>Large-scale genome sequencing of mycorrhizal fungi provides insights into the early evolution of symbiotic traits.</title>
        <authorList>
            <person name="Miyauchi S."/>
            <person name="Kiss E."/>
            <person name="Kuo A."/>
            <person name="Drula E."/>
            <person name="Kohler A."/>
            <person name="Sanchez-Garcia M."/>
            <person name="Morin E."/>
            <person name="Andreopoulos B."/>
            <person name="Barry K.W."/>
            <person name="Bonito G."/>
            <person name="Buee M."/>
            <person name="Carver A."/>
            <person name="Chen C."/>
            <person name="Cichocki N."/>
            <person name="Clum A."/>
            <person name="Culley D."/>
            <person name="Crous P.W."/>
            <person name="Fauchery L."/>
            <person name="Girlanda M."/>
            <person name="Hayes R.D."/>
            <person name="Keri Z."/>
            <person name="LaButti K."/>
            <person name="Lipzen A."/>
            <person name="Lombard V."/>
            <person name="Magnuson J."/>
            <person name="Maillard F."/>
            <person name="Murat C."/>
            <person name="Nolan M."/>
            <person name="Ohm R.A."/>
            <person name="Pangilinan J."/>
            <person name="Pereira M.F."/>
            <person name="Perotto S."/>
            <person name="Peter M."/>
            <person name="Pfister S."/>
            <person name="Riley R."/>
            <person name="Sitrit Y."/>
            <person name="Stielow J.B."/>
            <person name="Szollosi G."/>
            <person name="Zifcakova L."/>
            <person name="Stursova M."/>
            <person name="Spatafora J.W."/>
            <person name="Tedersoo L."/>
            <person name="Vaario L.M."/>
            <person name="Yamada A."/>
            <person name="Yan M."/>
            <person name="Wang P."/>
            <person name="Xu J."/>
            <person name="Bruns T."/>
            <person name="Baldrian P."/>
            <person name="Vilgalys R."/>
            <person name="Dunand C."/>
            <person name="Henrissat B."/>
            <person name="Grigoriev I.V."/>
            <person name="Hibbett D."/>
            <person name="Nagy L.G."/>
            <person name="Martin F.M."/>
        </authorList>
    </citation>
    <scope>NUCLEOTIDE SEQUENCE</scope>
    <source>
        <strain evidence="2">BED1</strain>
    </source>
</reference>
<keyword evidence="1" id="KW-0472">Membrane</keyword>
<dbReference type="Proteomes" id="UP001194468">
    <property type="component" value="Unassembled WGS sequence"/>
</dbReference>
<dbReference type="AlphaFoldDB" id="A0AAD4BUD4"/>
<feature type="transmembrane region" description="Helical" evidence="1">
    <location>
        <begin position="78"/>
        <end position="103"/>
    </location>
</feature>
<evidence type="ECO:0000256" key="1">
    <source>
        <dbReference type="SAM" id="Phobius"/>
    </source>
</evidence>
<comment type="caution">
    <text evidence="2">The sequence shown here is derived from an EMBL/GenBank/DDBJ whole genome shotgun (WGS) entry which is preliminary data.</text>
</comment>
<name>A0AAD4BUD4_BOLED</name>
<reference evidence="2" key="1">
    <citation type="submission" date="2019-10" db="EMBL/GenBank/DDBJ databases">
        <authorList>
            <consortium name="DOE Joint Genome Institute"/>
            <person name="Kuo A."/>
            <person name="Miyauchi S."/>
            <person name="Kiss E."/>
            <person name="Drula E."/>
            <person name="Kohler A."/>
            <person name="Sanchez-Garcia M."/>
            <person name="Andreopoulos B."/>
            <person name="Barry K.W."/>
            <person name="Bonito G."/>
            <person name="Buee M."/>
            <person name="Carver A."/>
            <person name="Chen C."/>
            <person name="Cichocki N."/>
            <person name="Clum A."/>
            <person name="Culley D."/>
            <person name="Crous P.W."/>
            <person name="Fauchery L."/>
            <person name="Girlanda M."/>
            <person name="Hayes R."/>
            <person name="Keri Z."/>
            <person name="LaButti K."/>
            <person name="Lipzen A."/>
            <person name="Lombard V."/>
            <person name="Magnuson J."/>
            <person name="Maillard F."/>
            <person name="Morin E."/>
            <person name="Murat C."/>
            <person name="Nolan M."/>
            <person name="Ohm R."/>
            <person name="Pangilinan J."/>
            <person name="Pereira M."/>
            <person name="Perotto S."/>
            <person name="Peter M."/>
            <person name="Riley R."/>
            <person name="Sitrit Y."/>
            <person name="Stielow B."/>
            <person name="Szollosi G."/>
            <person name="Zifcakova L."/>
            <person name="Stursova M."/>
            <person name="Spatafora J.W."/>
            <person name="Tedersoo L."/>
            <person name="Vaario L.-M."/>
            <person name="Yamada A."/>
            <person name="Yan M."/>
            <person name="Wang P."/>
            <person name="Xu J."/>
            <person name="Bruns T."/>
            <person name="Baldrian P."/>
            <person name="Vilgalys R."/>
            <person name="Henrissat B."/>
            <person name="Grigoriev I.V."/>
            <person name="Hibbett D."/>
            <person name="Nagy L.G."/>
            <person name="Martin F.M."/>
        </authorList>
    </citation>
    <scope>NUCLEOTIDE SEQUENCE</scope>
    <source>
        <strain evidence="2">BED1</strain>
    </source>
</reference>
<protein>
    <submittedName>
        <fullName evidence="2">Uncharacterized protein</fullName>
    </submittedName>
</protein>
<gene>
    <name evidence="2" type="ORF">L210DRAFT_370285</name>
</gene>